<dbReference type="SUPFAM" id="SSF56935">
    <property type="entry name" value="Porins"/>
    <property type="match status" value="1"/>
</dbReference>
<keyword evidence="10 12" id="KW-0472">Membrane</keyword>
<dbReference type="InterPro" id="IPR012910">
    <property type="entry name" value="Plug_dom"/>
</dbReference>
<sequence>MYQPNFARRPCARLVRLAIASGLSLSAAAGAQNGDPALEEITVVARSQYYGNNVVTDSMKMQQSPMTSVNALIDNLPGVSIQEGDAYGFDDWSTTIAVRGFQNSLDEQQIGTTLDGIPNGGSGYGGGAKANRYLDTANLRTVTVSQGTADIASRALDALGGTIDFVSDDPEEEARIRFQGSAGEYDAERYYVRLDTGRLANGTRAWFSASHQSASDWVNGAAENERDHLAAKMISEIGNTDITAYISYDDTHEDNYQRLFSPEEFRSNPEWDRLTDIWTGIPYVDQVYRRGWSTLRENLLAYVKASMELSSDVRLSVGGYYHDNEGRGDWIPPYLVDVVNDGSGPESEALGAASVNGGGALGQIYFVDGAGNALSPRAGCTSSITFPYGGAGANYDPACYAAGAIPVQSYRHTNYQKERYGFMVDGDWSADLGGLANTLRAGLWYEDQQRDETRTWQKLTDARVGIEFDNIPYWTQYDRSYPQEVFKWYAEDSLQLASVQLTLGIKQFLVDLERQDNFAETTDVKVNSDSDVLFSGGLLWETPIEGLEFFAGYAENFKAIYDEILERPESDLDALEPETAENLEAGLRYRNGDLFLTATAFQTDFENRIIVLSPESAAGPDYLIGTNGTYFNAGGIESDGVELTADFRLSDNLSLYGAFTLNDASYVGTGDPAVDTGLGIAPGNDVVGIPDQQLVLSLDWTGDRLAAGISGKHTGERPIRLDNSWVADSYTTVDAYITLNGGGVSNGAGNWSITLLLNNAFDEDYLGGIAGEGAWIGAPRTVSASLTVDL</sequence>
<keyword evidence="6 14" id="KW-0732">Signal</keyword>
<dbReference type="GO" id="GO:0015344">
    <property type="term" value="F:siderophore uptake transmembrane transporter activity"/>
    <property type="evidence" value="ECO:0007669"/>
    <property type="project" value="TreeGrafter"/>
</dbReference>
<evidence type="ECO:0000313" key="18">
    <source>
        <dbReference type="Proteomes" id="UP000259273"/>
    </source>
</evidence>
<evidence type="ECO:0000256" key="4">
    <source>
        <dbReference type="ARBA" id="ARBA00022496"/>
    </source>
</evidence>
<feature type="chain" id="PRO_5017796902" evidence="14">
    <location>
        <begin position="32"/>
        <end position="790"/>
    </location>
</feature>
<evidence type="ECO:0000256" key="12">
    <source>
        <dbReference type="PROSITE-ProRule" id="PRU01360"/>
    </source>
</evidence>
<evidence type="ECO:0000256" key="7">
    <source>
        <dbReference type="ARBA" id="ARBA00023004"/>
    </source>
</evidence>
<evidence type="ECO:0000256" key="5">
    <source>
        <dbReference type="ARBA" id="ARBA00022692"/>
    </source>
</evidence>
<dbReference type="Pfam" id="PF00593">
    <property type="entry name" value="TonB_dep_Rec_b-barrel"/>
    <property type="match status" value="1"/>
</dbReference>
<protein>
    <submittedName>
        <fullName evidence="17">TonB-dependent receptor</fullName>
    </submittedName>
</protein>
<keyword evidence="11 12" id="KW-0998">Cell outer membrane</keyword>
<comment type="caution">
    <text evidence="17">The sequence shown here is derived from an EMBL/GenBank/DDBJ whole genome shotgun (WGS) entry which is preliminary data.</text>
</comment>
<keyword evidence="9 13" id="KW-0798">TonB box</keyword>
<evidence type="ECO:0000256" key="10">
    <source>
        <dbReference type="ARBA" id="ARBA00023136"/>
    </source>
</evidence>
<comment type="similarity">
    <text evidence="12 13">Belongs to the TonB-dependent receptor family.</text>
</comment>
<evidence type="ECO:0000256" key="14">
    <source>
        <dbReference type="SAM" id="SignalP"/>
    </source>
</evidence>
<organism evidence="17 18">
    <name type="scientific">Haliea salexigens</name>
    <dbReference type="NCBI Taxonomy" id="287487"/>
    <lineage>
        <taxon>Bacteria</taxon>
        <taxon>Pseudomonadati</taxon>
        <taxon>Pseudomonadota</taxon>
        <taxon>Gammaproteobacteria</taxon>
        <taxon>Cellvibrionales</taxon>
        <taxon>Halieaceae</taxon>
        <taxon>Haliea</taxon>
    </lineage>
</organism>
<dbReference type="PROSITE" id="PS52016">
    <property type="entry name" value="TONB_DEPENDENT_REC_3"/>
    <property type="match status" value="1"/>
</dbReference>
<keyword evidence="7" id="KW-0408">Iron</keyword>
<feature type="domain" description="TonB-dependent receptor-like beta-barrel" evidence="15">
    <location>
        <begin position="403"/>
        <end position="759"/>
    </location>
</feature>
<keyword evidence="5 12" id="KW-0812">Transmembrane</keyword>
<dbReference type="Pfam" id="PF07715">
    <property type="entry name" value="Plug"/>
    <property type="match status" value="1"/>
</dbReference>
<dbReference type="InterPro" id="IPR037066">
    <property type="entry name" value="Plug_dom_sf"/>
</dbReference>
<evidence type="ECO:0000256" key="1">
    <source>
        <dbReference type="ARBA" id="ARBA00004571"/>
    </source>
</evidence>
<keyword evidence="17" id="KW-0675">Receptor</keyword>
<dbReference type="PANTHER" id="PTHR32552">
    <property type="entry name" value="FERRICHROME IRON RECEPTOR-RELATED"/>
    <property type="match status" value="1"/>
</dbReference>
<evidence type="ECO:0000256" key="3">
    <source>
        <dbReference type="ARBA" id="ARBA00022452"/>
    </source>
</evidence>
<dbReference type="Proteomes" id="UP000259273">
    <property type="component" value="Unassembled WGS sequence"/>
</dbReference>
<evidence type="ECO:0000256" key="2">
    <source>
        <dbReference type="ARBA" id="ARBA00022448"/>
    </source>
</evidence>
<evidence type="ECO:0000256" key="6">
    <source>
        <dbReference type="ARBA" id="ARBA00022729"/>
    </source>
</evidence>
<reference evidence="17 18" key="1">
    <citation type="journal article" date="2018" name="Nat. Biotechnol.">
        <title>A standardized bacterial taxonomy based on genome phylogeny substantially revises the tree of life.</title>
        <authorList>
            <person name="Parks D.H."/>
            <person name="Chuvochina M."/>
            <person name="Waite D.W."/>
            <person name="Rinke C."/>
            <person name="Skarshewski A."/>
            <person name="Chaumeil P.A."/>
            <person name="Hugenholtz P."/>
        </authorList>
    </citation>
    <scope>NUCLEOTIDE SEQUENCE [LARGE SCALE GENOMIC DNA]</scope>
    <source>
        <strain evidence="17">UBA9158</strain>
    </source>
</reference>
<keyword evidence="3 12" id="KW-1134">Transmembrane beta strand</keyword>
<name>A0A3C1KPT0_9GAMM</name>
<evidence type="ECO:0000256" key="8">
    <source>
        <dbReference type="ARBA" id="ARBA00023065"/>
    </source>
</evidence>
<dbReference type="InterPro" id="IPR039426">
    <property type="entry name" value="TonB-dep_rcpt-like"/>
</dbReference>
<evidence type="ECO:0000256" key="9">
    <source>
        <dbReference type="ARBA" id="ARBA00023077"/>
    </source>
</evidence>
<dbReference type="STRING" id="1121937.GCA_000423125_02831"/>
<evidence type="ECO:0000313" key="17">
    <source>
        <dbReference type="EMBL" id="HAN28700.1"/>
    </source>
</evidence>
<accession>A0A3C1KPT0</accession>
<dbReference type="InterPro" id="IPR036942">
    <property type="entry name" value="Beta-barrel_TonB_sf"/>
</dbReference>
<dbReference type="GO" id="GO:0009279">
    <property type="term" value="C:cell outer membrane"/>
    <property type="evidence" value="ECO:0007669"/>
    <property type="project" value="UniProtKB-SubCell"/>
</dbReference>
<evidence type="ECO:0000256" key="13">
    <source>
        <dbReference type="RuleBase" id="RU003357"/>
    </source>
</evidence>
<evidence type="ECO:0000259" key="16">
    <source>
        <dbReference type="Pfam" id="PF07715"/>
    </source>
</evidence>
<dbReference type="Gene3D" id="2.40.170.20">
    <property type="entry name" value="TonB-dependent receptor, beta-barrel domain"/>
    <property type="match status" value="1"/>
</dbReference>
<keyword evidence="8" id="KW-0406">Ion transport</keyword>
<dbReference type="InterPro" id="IPR000531">
    <property type="entry name" value="Beta-barrel_TonB"/>
</dbReference>
<keyword evidence="2 12" id="KW-0813">Transport</keyword>
<keyword evidence="4" id="KW-0410">Iron transport</keyword>
<comment type="subcellular location">
    <subcellularLocation>
        <location evidence="1 12">Cell outer membrane</location>
        <topology evidence="1 12">Multi-pass membrane protein</topology>
    </subcellularLocation>
</comment>
<dbReference type="EMBL" id="DMND01000181">
    <property type="protein sequence ID" value="HAN28700.1"/>
    <property type="molecule type" value="Genomic_DNA"/>
</dbReference>
<feature type="domain" description="TonB-dependent receptor plug" evidence="16">
    <location>
        <begin position="56"/>
        <end position="151"/>
    </location>
</feature>
<evidence type="ECO:0000259" key="15">
    <source>
        <dbReference type="Pfam" id="PF00593"/>
    </source>
</evidence>
<dbReference type="PANTHER" id="PTHR32552:SF89">
    <property type="entry name" value="CATECHOLATE SIDEROPHORE RECEPTOR FIU"/>
    <property type="match status" value="1"/>
</dbReference>
<proteinExistence type="inferred from homology"/>
<evidence type="ECO:0000256" key="11">
    <source>
        <dbReference type="ARBA" id="ARBA00023237"/>
    </source>
</evidence>
<dbReference type="AlphaFoldDB" id="A0A3C1KPT0"/>
<gene>
    <name evidence="17" type="ORF">DCP75_13435</name>
</gene>
<feature type="signal peptide" evidence="14">
    <location>
        <begin position="1"/>
        <end position="31"/>
    </location>
</feature>
<dbReference type="Gene3D" id="2.170.130.10">
    <property type="entry name" value="TonB-dependent receptor, plug domain"/>
    <property type="match status" value="1"/>
</dbReference>